<name>A0AAW6AJX0_9ACTN</name>
<accession>A0AAW6AJX0</accession>
<protein>
    <submittedName>
        <fullName evidence="1">Aryl-sulfate sulfotransferase</fullName>
    </submittedName>
</protein>
<reference evidence="1" key="1">
    <citation type="submission" date="2023-01" db="EMBL/GenBank/DDBJ databases">
        <title>Human gut microbiome strain richness.</title>
        <authorList>
            <person name="Chen-Liaw A."/>
        </authorList>
    </citation>
    <scope>NUCLEOTIDE SEQUENCE</scope>
    <source>
        <strain evidence="1">D54st1_D6_D54t1_190329</strain>
    </source>
</reference>
<evidence type="ECO:0000313" key="2">
    <source>
        <dbReference type="Proteomes" id="UP001212741"/>
    </source>
</evidence>
<dbReference type="GO" id="GO:0004062">
    <property type="term" value="F:aryl sulfotransferase activity"/>
    <property type="evidence" value="ECO:0007669"/>
    <property type="project" value="InterPro"/>
</dbReference>
<sequence length="169" mass="18704">MTLLQPSVGLPDFWAGSGFEDKLLQAQGDFSLNAGQHSVTYLPSSDTAMTGRYQVLLYDNNFGTAESYPKFDWGQLGAAVVTDYSKGTHSFGRIFTVDETARTYELVDQIAVPFSGYVSSAQPVGDSNSMLVASGQAKTFTEYDRCGLPIATYEMEAEKYIYRVYKYEL</sequence>
<dbReference type="EMBL" id="JAQLEC010000017">
    <property type="protein sequence ID" value="MDB1839118.1"/>
    <property type="molecule type" value="Genomic_DNA"/>
</dbReference>
<gene>
    <name evidence="1" type="ORF">PMW86_05890</name>
</gene>
<dbReference type="RefSeq" id="WP_195520667.1">
    <property type="nucleotide sequence ID" value="NZ_JADNPG010000005.1"/>
</dbReference>
<evidence type="ECO:0000313" key="1">
    <source>
        <dbReference type="EMBL" id="MDB1839118.1"/>
    </source>
</evidence>
<comment type="caution">
    <text evidence="1">The sequence shown here is derived from an EMBL/GenBank/DDBJ whole genome shotgun (WGS) entry which is preliminary data.</text>
</comment>
<dbReference type="InterPro" id="IPR010262">
    <property type="entry name" value="Arylsulfotransferase_bact"/>
</dbReference>
<dbReference type="Proteomes" id="UP001212741">
    <property type="component" value="Unassembled WGS sequence"/>
</dbReference>
<dbReference type="Pfam" id="PF05935">
    <property type="entry name" value="Arylsulfotrans"/>
    <property type="match status" value="1"/>
</dbReference>
<organism evidence="1 2">
    <name type="scientific">Collinsella aerofaciens</name>
    <dbReference type="NCBI Taxonomy" id="74426"/>
    <lineage>
        <taxon>Bacteria</taxon>
        <taxon>Bacillati</taxon>
        <taxon>Actinomycetota</taxon>
        <taxon>Coriobacteriia</taxon>
        <taxon>Coriobacteriales</taxon>
        <taxon>Coriobacteriaceae</taxon>
        <taxon>Collinsella</taxon>
    </lineage>
</organism>
<proteinExistence type="predicted"/>
<dbReference type="AlphaFoldDB" id="A0AAW6AJX0"/>